<dbReference type="CDD" id="cd06850">
    <property type="entry name" value="biotinyl_domain"/>
    <property type="match status" value="1"/>
</dbReference>
<keyword evidence="13" id="KW-1185">Reference proteome</keyword>
<evidence type="ECO:0000256" key="7">
    <source>
        <dbReference type="PROSITE-ProRule" id="PRU00409"/>
    </source>
</evidence>
<dbReference type="InterPro" id="IPR011764">
    <property type="entry name" value="Biotin_carboxylation_dom"/>
</dbReference>
<dbReference type="Proteomes" id="UP001250214">
    <property type="component" value="Unassembled WGS sequence"/>
</dbReference>
<evidence type="ECO:0000259" key="11">
    <source>
        <dbReference type="PROSITE" id="PS50979"/>
    </source>
</evidence>
<dbReference type="InterPro" id="IPR000089">
    <property type="entry name" value="Biotin_lipoyl"/>
</dbReference>
<keyword evidence="4 7" id="KW-0547">Nucleotide-binding</keyword>
<name>A0ABU2H406_9ACTN</name>
<comment type="caution">
    <text evidence="12">The sequence shown here is derived from an EMBL/GenBank/DDBJ whole genome shotgun (WGS) entry which is preliminary data.</text>
</comment>
<dbReference type="InterPro" id="IPR011053">
    <property type="entry name" value="Single_hybrid_motif"/>
</dbReference>
<dbReference type="PROSITE" id="PS50975">
    <property type="entry name" value="ATP_GRASP"/>
    <property type="match status" value="1"/>
</dbReference>
<dbReference type="PROSITE" id="PS00867">
    <property type="entry name" value="CPSASE_2"/>
    <property type="match status" value="1"/>
</dbReference>
<sequence>MTVETGPNRDDNDDNTVLIANRGEIAVRIVRTLRRLGMRSVAIYSDGDPDSTHVTVADDAVRVGGARLADSYLDADAIIAAAQRSGAGMIHPGYGFLSENASFARACAEAGLVFVGPPPEAIEAMGDKISAKATVAEAGVPLLPGFAETSGQAMSDGDFAAAASDVGFPLLIKPSAGGGGKGMRIVQSAEDLAAATAAARREAKAAFGDATLLVERLLQRPRHIEVQVLADRHGNVVHLGERECSLQRRHQKIVEEAPSPLLTEEQRAEMGAAAVAAARACNYVGAGTVEFIVASPDPYSDQASAQPLEYSFLEMNTRLQVEHPVTEAVVTVDGSPVDLVELQLRVAAGEPLPFSQERIVLHGHAVEARIYAEDPANDFLPTGGPVLLLHEPDLPGVRVDSGISVGETVTTSYDPMLAKLVTKAENRPAALARMDRALSAYTLLGCGTNVDFLRRLLRHPEVRSAHLSTELTEQVRADVLPSTAVHPPLECYVAAAIGRQLSLHRESPSGNRFALPDGWRLGERAETTWRFQGTTDSAPVPVHLRPDDTAPAGRAFDATVADTRLGRVMVDRCAAGTELRLTFEESSVRYQHAESDGEIWLGRDGATWRLREARRLPSLRVNETVADGTVRSPMPGTVLSVAVPPNSHVEAGSALMVVEAMKMEHTITAPVSGVLTQLSAHPGTTVAMDAVLAVITPDPQNPDPERSTSSHEEHTP</sequence>
<dbReference type="PANTHER" id="PTHR18866:SF33">
    <property type="entry name" value="METHYLCROTONOYL-COA CARBOXYLASE SUBUNIT ALPHA, MITOCHONDRIAL-RELATED"/>
    <property type="match status" value="1"/>
</dbReference>
<dbReference type="SMART" id="SM00878">
    <property type="entry name" value="Biotin_carb_C"/>
    <property type="match status" value="1"/>
</dbReference>
<evidence type="ECO:0000256" key="4">
    <source>
        <dbReference type="ARBA" id="ARBA00022741"/>
    </source>
</evidence>
<dbReference type="PROSITE" id="PS00866">
    <property type="entry name" value="CPSASE_1"/>
    <property type="match status" value="1"/>
</dbReference>
<dbReference type="InterPro" id="IPR005479">
    <property type="entry name" value="CPAse_ATP-bd"/>
</dbReference>
<dbReference type="PROSITE" id="PS50979">
    <property type="entry name" value="BC"/>
    <property type="match status" value="1"/>
</dbReference>
<keyword evidence="6" id="KW-0092">Biotin</keyword>
<evidence type="ECO:0000256" key="5">
    <source>
        <dbReference type="ARBA" id="ARBA00022840"/>
    </source>
</evidence>
<dbReference type="Pfam" id="PF02786">
    <property type="entry name" value="CPSase_L_D2"/>
    <property type="match status" value="1"/>
</dbReference>
<feature type="compositionally biased region" description="Basic and acidic residues" evidence="8">
    <location>
        <begin position="703"/>
        <end position="716"/>
    </location>
</feature>
<dbReference type="SUPFAM" id="SSF52440">
    <property type="entry name" value="PreATP-grasp domain"/>
    <property type="match status" value="1"/>
</dbReference>
<evidence type="ECO:0000256" key="8">
    <source>
        <dbReference type="SAM" id="MobiDB-lite"/>
    </source>
</evidence>
<dbReference type="PROSITE" id="PS50968">
    <property type="entry name" value="BIOTINYL_LIPOYL"/>
    <property type="match status" value="1"/>
</dbReference>
<keyword evidence="3" id="KW-0436">Ligase</keyword>
<evidence type="ECO:0000313" key="13">
    <source>
        <dbReference type="Proteomes" id="UP001250214"/>
    </source>
</evidence>
<dbReference type="Pfam" id="PF00289">
    <property type="entry name" value="Biotin_carb_N"/>
    <property type="match status" value="1"/>
</dbReference>
<proteinExistence type="predicted"/>
<evidence type="ECO:0000256" key="6">
    <source>
        <dbReference type="ARBA" id="ARBA00023267"/>
    </source>
</evidence>
<dbReference type="Gene3D" id="3.30.470.20">
    <property type="entry name" value="ATP-grasp fold, B domain"/>
    <property type="match status" value="1"/>
</dbReference>
<dbReference type="InterPro" id="IPR050856">
    <property type="entry name" value="Biotin_carboxylase_complex"/>
</dbReference>
<dbReference type="InterPro" id="IPR005481">
    <property type="entry name" value="BC-like_N"/>
</dbReference>
<evidence type="ECO:0000256" key="1">
    <source>
        <dbReference type="ARBA" id="ARBA00001953"/>
    </source>
</evidence>
<organism evidence="12 13">
    <name type="scientific">Lipingzhangella rawalii</name>
    <dbReference type="NCBI Taxonomy" id="2055835"/>
    <lineage>
        <taxon>Bacteria</taxon>
        <taxon>Bacillati</taxon>
        <taxon>Actinomycetota</taxon>
        <taxon>Actinomycetes</taxon>
        <taxon>Streptosporangiales</taxon>
        <taxon>Nocardiopsidaceae</taxon>
        <taxon>Lipingzhangella</taxon>
    </lineage>
</organism>
<dbReference type="RefSeq" id="WP_310911042.1">
    <property type="nucleotide sequence ID" value="NZ_JAVLVT010000001.1"/>
</dbReference>
<dbReference type="SUPFAM" id="SSF56059">
    <property type="entry name" value="Glutathione synthetase ATP-binding domain-like"/>
    <property type="match status" value="1"/>
</dbReference>
<dbReference type="EMBL" id="JAVLVT010000001">
    <property type="protein sequence ID" value="MDS1269580.1"/>
    <property type="molecule type" value="Genomic_DNA"/>
</dbReference>
<evidence type="ECO:0000256" key="3">
    <source>
        <dbReference type="ARBA" id="ARBA00022598"/>
    </source>
</evidence>
<accession>A0ABU2H406</accession>
<protein>
    <recommendedName>
        <fullName evidence="2">biotin carboxylase</fullName>
        <ecNumber evidence="2">6.3.4.14</ecNumber>
    </recommendedName>
</protein>
<reference evidence="13" key="1">
    <citation type="submission" date="2023-07" db="EMBL/GenBank/DDBJ databases">
        <title>Novel species in the genus Lipingzhangella isolated from Sambhar Salt Lake.</title>
        <authorList>
            <person name="Jiya N."/>
            <person name="Kajale S."/>
            <person name="Sharma A."/>
        </authorList>
    </citation>
    <scope>NUCLEOTIDE SEQUENCE [LARGE SCALE GENOMIC DNA]</scope>
    <source>
        <strain evidence="13">LS1_29</strain>
    </source>
</reference>
<gene>
    <name evidence="12" type="ORF">RIF23_04620</name>
</gene>
<evidence type="ECO:0000259" key="10">
    <source>
        <dbReference type="PROSITE" id="PS50975"/>
    </source>
</evidence>
<dbReference type="InterPro" id="IPR011054">
    <property type="entry name" value="Rudment_hybrid_motif"/>
</dbReference>
<dbReference type="InterPro" id="IPR005482">
    <property type="entry name" value="Biotin_COase_C"/>
</dbReference>
<dbReference type="SUPFAM" id="SSF51246">
    <property type="entry name" value="Rudiment single hybrid motif"/>
    <property type="match status" value="1"/>
</dbReference>
<feature type="region of interest" description="Disordered" evidence="8">
    <location>
        <begin position="696"/>
        <end position="716"/>
    </location>
</feature>
<dbReference type="InterPro" id="IPR011761">
    <property type="entry name" value="ATP-grasp"/>
</dbReference>
<dbReference type="InterPro" id="IPR048429">
    <property type="entry name" value="MCC_alpha_BT"/>
</dbReference>
<evidence type="ECO:0000313" key="12">
    <source>
        <dbReference type="EMBL" id="MDS1269580.1"/>
    </source>
</evidence>
<dbReference type="Pfam" id="PF00364">
    <property type="entry name" value="Biotin_lipoyl"/>
    <property type="match status" value="1"/>
</dbReference>
<feature type="domain" description="Biotin carboxylation" evidence="11">
    <location>
        <begin position="13"/>
        <end position="477"/>
    </location>
</feature>
<dbReference type="Pfam" id="PF02785">
    <property type="entry name" value="Biotin_carb_C"/>
    <property type="match status" value="1"/>
</dbReference>
<comment type="cofactor">
    <cofactor evidence="1">
        <name>biotin</name>
        <dbReference type="ChEBI" id="CHEBI:57586"/>
    </cofactor>
</comment>
<dbReference type="SUPFAM" id="SSF51230">
    <property type="entry name" value="Single hybrid motif"/>
    <property type="match status" value="1"/>
</dbReference>
<dbReference type="InterPro" id="IPR016185">
    <property type="entry name" value="PreATP-grasp_dom_sf"/>
</dbReference>
<feature type="domain" description="Lipoyl-binding" evidence="9">
    <location>
        <begin position="620"/>
        <end position="696"/>
    </location>
</feature>
<dbReference type="Pfam" id="PF21139">
    <property type="entry name" value="BT_MCC_alpha"/>
    <property type="match status" value="1"/>
</dbReference>
<evidence type="ECO:0000256" key="2">
    <source>
        <dbReference type="ARBA" id="ARBA00013263"/>
    </source>
</evidence>
<feature type="domain" description="ATP-grasp" evidence="10">
    <location>
        <begin position="132"/>
        <end position="348"/>
    </location>
</feature>
<dbReference type="Gene3D" id="2.40.50.100">
    <property type="match status" value="1"/>
</dbReference>
<keyword evidence="5 7" id="KW-0067">ATP-binding</keyword>
<evidence type="ECO:0000259" key="9">
    <source>
        <dbReference type="PROSITE" id="PS50968"/>
    </source>
</evidence>
<dbReference type="EC" id="6.3.4.14" evidence="2"/>
<dbReference type="PANTHER" id="PTHR18866">
    <property type="entry name" value="CARBOXYLASE:PYRUVATE/ACETYL-COA/PROPIONYL-COA CARBOXYLASE"/>
    <property type="match status" value="1"/>
</dbReference>